<dbReference type="Proteomes" id="UP000014074">
    <property type="component" value="Unassembled WGS sequence"/>
</dbReference>
<comment type="subcellular location">
    <subcellularLocation>
        <location evidence="1">Cytoplasm</location>
        <location evidence="1">Cytoskeleton</location>
        <location evidence="1">Microtubule organizing center</location>
    </subcellularLocation>
</comment>
<dbReference type="GO" id="GO:0005737">
    <property type="term" value="C:cytoplasm"/>
    <property type="evidence" value="ECO:0007669"/>
    <property type="project" value="UniProtKB-ARBA"/>
</dbReference>
<feature type="compositionally biased region" description="Basic and acidic residues" evidence="7">
    <location>
        <begin position="337"/>
        <end position="363"/>
    </location>
</feature>
<feature type="coiled-coil region" evidence="6">
    <location>
        <begin position="1033"/>
        <end position="1198"/>
    </location>
</feature>
<dbReference type="InterPro" id="IPR019528">
    <property type="entry name" value="PACT_domain"/>
</dbReference>
<dbReference type="Pfam" id="PF07989">
    <property type="entry name" value="Cnn_1N"/>
    <property type="match status" value="1"/>
</dbReference>
<feature type="region of interest" description="Disordered" evidence="7">
    <location>
        <begin position="1"/>
        <end position="79"/>
    </location>
</feature>
<feature type="compositionally biased region" description="Polar residues" evidence="7">
    <location>
        <begin position="744"/>
        <end position="761"/>
    </location>
</feature>
<feature type="region of interest" description="Disordered" evidence="7">
    <location>
        <begin position="743"/>
        <end position="762"/>
    </location>
</feature>
<feature type="domain" description="Centrosomin N-terminal motif 1" evidence="8">
    <location>
        <begin position="175"/>
        <end position="248"/>
    </location>
</feature>
<dbReference type="HOGENOM" id="CLU_002168_1_0_1"/>
<evidence type="ECO:0000256" key="3">
    <source>
        <dbReference type="ARBA" id="ARBA00022553"/>
    </source>
</evidence>
<name>R8BT49_PHAM7</name>
<feature type="compositionally biased region" description="Polar residues" evidence="7">
    <location>
        <begin position="32"/>
        <end position="50"/>
    </location>
</feature>
<dbReference type="RefSeq" id="XP_007912696.1">
    <property type="nucleotide sequence ID" value="XM_007914505.1"/>
</dbReference>
<protein>
    <submittedName>
        <fullName evidence="10">Putative tropomyosin-1 alpha chain protein</fullName>
    </submittedName>
</protein>
<sequence>MVQPGIDGLDTPRTNLGDATYLSRQPDFDITQEPSFQSPSKDANVFQQLRNGGRPNLRTPRGRRAPFTDRRNLPAGIGGAEFTPLLKSVTRNSARRHSGKENGLATPAVLDKIDEDLTPMPAMDASVFGASRNASSYLENTPLPQVESSSTASTPLVMRTRADTKGPLQDGQQLSLREQENVIDKIEKENFGLKLKIHFLEEALRKAGPGFSQAALKENTELKVDKVTMQRELQKYKKHLTSAERDLESYRQQILEVQEKAKRKYADESQRVEIERLQRELEDKEADIEDLQRQLQDGHHDQDKVEKLQDDIGDLEAELREKDRIITAHEDELDDLRSRVQDAEDSRKDAERRMVELEEKAQSSDELEEAKETIEDLEANIRQMEQQLDDMKDKLEHAVSQKDRAEGDLEELQEEVANKSVVTKGLSRQVEEKIARLQAEVEKAHQDYSTLEKQFDSKQQETDDLKAKLKESRQERDMSDKERRSLAVKLEEIEADYNSRSDEKALLQTRHDALTNESASLQRDVVRLEKTVSQLEEELEQERHHALEIERDIRAQYKDEIDRLNDDISDLQAEVREKENLYDNDSEKWENEKHNLESERERAEERAAGLQKTIDRLREAEGSLSDKESRLQDAIQSETERHKKEEAVLSRRIEDLQQDLETRQRMLEDLRNELSTVRDELRQTQLDYQAQSDKIDGLEDEIEVLQATLDEETEKAGQDLDSARKESDELKKQLRELREIADSARSSTAVSEATAKHTSATVDRLQRQLADATSNFTKASRERQALQDQLSQVGAELHSLRALLAETKAERDELEVELQQAKEQDNDTFQLDQERFTLRATKSRLDNEVRRLKEENKHLSDQYHAIEKTLEDEIEKAAAEEDRLNQEIIDLQSKFKQTSGSQDLSSARRTIRDLERRIGDFEIQLATSNIPAGVNGEGNSELSLIRRDLSSFRQKELELLQREASHEDVVKGLKRQIADLERKAHEAEITRLVGSPTSEGDSARKTEVSELRQQLSSAHKSIYDLKKSLREAEKQSAASARELQDRIDDIEEQKLALEQALEDAQQAADEVGDEYKSQLKKYKEKLERYKRERDSMAAALAGNRRNHDTSNSVSSEMSREERHELHEMLRKTQIEADALEREVREHKEALDELMQVEQSLRKKLDKARSERALYRADAEKLQRDVQALKASKDQADAAAGALVHVGRNAGPDDTGIDADAIIRAAEAAEHRHVKELRGMCMQIEWMQARWEREVQLRADAAYAKRYLLLELDVRDACNKADLVKLDGIMKQLGVKGRPASSMPAARQIAAKKQPITLKRVATAIRFVVRCQLSADAWRKHERTRQRLASAVEEAQKQKRIKKMRDEWRAQTRMVQ</sequence>
<evidence type="ECO:0000313" key="10">
    <source>
        <dbReference type="EMBL" id="EOO02557.1"/>
    </source>
</evidence>
<feature type="domain" description="Pericentrin/AKAP-450 centrosomal targeting" evidence="9">
    <location>
        <begin position="1249"/>
        <end position="1337"/>
    </location>
</feature>
<dbReference type="eggNOG" id="ENOG502R0AV">
    <property type="taxonomic scope" value="Eukaryota"/>
</dbReference>
<dbReference type="Gene3D" id="1.20.120.330">
    <property type="entry name" value="Nucleotidyltransferases domain 2"/>
    <property type="match status" value="1"/>
</dbReference>
<keyword evidence="11" id="KW-1185">Reference proteome</keyword>
<dbReference type="PANTHER" id="PTHR43941:SF1">
    <property type="entry name" value="STRUCTURAL MAINTENANCE OF CHROMOSOMES PROTEIN 2"/>
    <property type="match status" value="1"/>
</dbReference>
<feature type="coiled-coil region" evidence="6">
    <location>
        <begin position="963"/>
        <end position="990"/>
    </location>
</feature>
<dbReference type="OrthoDB" id="10255000at2759"/>
<evidence type="ECO:0000256" key="4">
    <source>
        <dbReference type="ARBA" id="ARBA00023054"/>
    </source>
</evidence>
<dbReference type="KEGG" id="tmn:UCRPA7_1927"/>
<evidence type="ECO:0000259" key="9">
    <source>
        <dbReference type="Pfam" id="PF10495"/>
    </source>
</evidence>
<proteinExistence type="predicted"/>
<feature type="compositionally biased region" description="Basic and acidic residues" evidence="7">
    <location>
        <begin position="453"/>
        <end position="484"/>
    </location>
</feature>
<keyword evidence="4 6" id="KW-0175">Coiled coil</keyword>
<keyword evidence="2" id="KW-0963">Cytoplasm</keyword>
<dbReference type="EMBL" id="KB932913">
    <property type="protein sequence ID" value="EOO02557.1"/>
    <property type="molecule type" value="Genomic_DNA"/>
</dbReference>
<feature type="compositionally biased region" description="Basic and acidic residues" evidence="7">
    <location>
        <begin position="389"/>
        <end position="407"/>
    </location>
</feature>
<keyword evidence="5" id="KW-0206">Cytoskeleton</keyword>
<dbReference type="GeneID" id="19322126"/>
<feature type="region of interest" description="Disordered" evidence="7">
    <location>
        <begin position="582"/>
        <end position="602"/>
    </location>
</feature>
<evidence type="ECO:0000256" key="7">
    <source>
        <dbReference type="SAM" id="MobiDB-lite"/>
    </source>
</evidence>
<dbReference type="GO" id="GO:0005815">
    <property type="term" value="C:microtubule organizing center"/>
    <property type="evidence" value="ECO:0007669"/>
    <property type="project" value="UniProtKB-SubCell"/>
</dbReference>
<dbReference type="Pfam" id="PF10495">
    <property type="entry name" value="PACT_coil_coil"/>
    <property type="match status" value="1"/>
</dbReference>
<evidence type="ECO:0000256" key="6">
    <source>
        <dbReference type="SAM" id="Coils"/>
    </source>
</evidence>
<evidence type="ECO:0000256" key="2">
    <source>
        <dbReference type="ARBA" id="ARBA00022490"/>
    </source>
</evidence>
<dbReference type="Gene3D" id="1.10.287.1490">
    <property type="match status" value="1"/>
</dbReference>
<gene>
    <name evidence="10" type="ORF">UCRPA7_1927</name>
</gene>
<dbReference type="InterPro" id="IPR012943">
    <property type="entry name" value="Cnn_1N"/>
</dbReference>
<reference evidence="11" key="1">
    <citation type="journal article" date="2013" name="Genome Announc.">
        <title>Draft genome sequence of the ascomycete Phaeoacremonium aleophilum strain UCR-PA7, a causal agent of the esca disease complex in grapevines.</title>
        <authorList>
            <person name="Blanco-Ulate B."/>
            <person name="Rolshausen P."/>
            <person name="Cantu D."/>
        </authorList>
    </citation>
    <scope>NUCLEOTIDE SEQUENCE [LARGE SCALE GENOMIC DNA]</scope>
    <source>
        <strain evidence="11">UCR-PA7</strain>
    </source>
</reference>
<organism evidence="10 11">
    <name type="scientific">Phaeoacremonium minimum (strain UCR-PA7)</name>
    <name type="common">Esca disease fungus</name>
    <name type="synonym">Togninia minima</name>
    <dbReference type="NCBI Taxonomy" id="1286976"/>
    <lineage>
        <taxon>Eukaryota</taxon>
        <taxon>Fungi</taxon>
        <taxon>Dikarya</taxon>
        <taxon>Ascomycota</taxon>
        <taxon>Pezizomycotina</taxon>
        <taxon>Sordariomycetes</taxon>
        <taxon>Sordariomycetidae</taxon>
        <taxon>Togniniales</taxon>
        <taxon>Togniniaceae</taxon>
        <taxon>Phaeoacremonium</taxon>
    </lineage>
</organism>
<accession>R8BT49</accession>
<feature type="region of interest" description="Disordered" evidence="7">
    <location>
        <begin position="337"/>
        <end position="412"/>
    </location>
</feature>
<feature type="region of interest" description="Disordered" evidence="7">
    <location>
        <begin position="448"/>
        <end position="484"/>
    </location>
</feature>
<evidence type="ECO:0000256" key="5">
    <source>
        <dbReference type="ARBA" id="ARBA00023212"/>
    </source>
</evidence>
<evidence type="ECO:0000256" key="1">
    <source>
        <dbReference type="ARBA" id="ARBA00004267"/>
    </source>
</evidence>
<evidence type="ECO:0000313" key="11">
    <source>
        <dbReference type="Proteomes" id="UP000014074"/>
    </source>
</evidence>
<evidence type="ECO:0000259" key="8">
    <source>
        <dbReference type="Pfam" id="PF07989"/>
    </source>
</evidence>
<dbReference type="PANTHER" id="PTHR43941">
    <property type="entry name" value="STRUCTURAL MAINTENANCE OF CHROMOSOMES PROTEIN 2"/>
    <property type="match status" value="1"/>
</dbReference>
<keyword evidence="3" id="KW-0597">Phosphoprotein</keyword>